<organism evidence="2">
    <name type="scientific">hydrothermal vent metagenome</name>
    <dbReference type="NCBI Taxonomy" id="652676"/>
    <lineage>
        <taxon>unclassified sequences</taxon>
        <taxon>metagenomes</taxon>
        <taxon>ecological metagenomes</taxon>
    </lineage>
</organism>
<feature type="transmembrane region" description="Helical" evidence="1">
    <location>
        <begin position="44"/>
        <end position="60"/>
    </location>
</feature>
<dbReference type="AlphaFoldDB" id="A0A3B0ZZ37"/>
<dbReference type="EMBL" id="UOFT01000039">
    <property type="protein sequence ID" value="VAW94520.1"/>
    <property type="molecule type" value="Genomic_DNA"/>
</dbReference>
<evidence type="ECO:0008006" key="3">
    <source>
        <dbReference type="Google" id="ProtNLM"/>
    </source>
</evidence>
<proteinExistence type="predicted"/>
<keyword evidence="1" id="KW-0812">Transmembrane</keyword>
<evidence type="ECO:0000256" key="1">
    <source>
        <dbReference type="SAM" id="Phobius"/>
    </source>
</evidence>
<reference evidence="2" key="1">
    <citation type="submission" date="2018-06" db="EMBL/GenBank/DDBJ databases">
        <authorList>
            <person name="Zhirakovskaya E."/>
        </authorList>
    </citation>
    <scope>NUCLEOTIDE SEQUENCE</scope>
</reference>
<accession>A0A3B0ZZ37</accession>
<dbReference type="InterPro" id="IPR019201">
    <property type="entry name" value="DUF2065"/>
</dbReference>
<protein>
    <recommendedName>
        <fullName evidence="3">Inner membrane protein YjeT (Clustered with HflC)</fullName>
    </recommendedName>
</protein>
<gene>
    <name evidence="2" type="ORF">MNBD_GAMMA23-2290</name>
</gene>
<dbReference type="PANTHER" id="PTHR38602">
    <property type="entry name" value="INNER MEMBRANE PROTEIN-RELATED"/>
    <property type="match status" value="1"/>
</dbReference>
<evidence type="ECO:0000313" key="2">
    <source>
        <dbReference type="EMBL" id="VAW94520.1"/>
    </source>
</evidence>
<name>A0A3B0ZZ37_9ZZZZ</name>
<keyword evidence="1" id="KW-1133">Transmembrane helix</keyword>
<dbReference type="PANTHER" id="PTHR38602:SF1">
    <property type="entry name" value="INNER MEMBRANE PROTEIN"/>
    <property type="match status" value="1"/>
</dbReference>
<dbReference type="Pfam" id="PF09838">
    <property type="entry name" value="DUF2065"/>
    <property type="match status" value="1"/>
</dbReference>
<keyword evidence="1" id="KW-0472">Membrane</keyword>
<sequence length="62" mass="6999">MWQELLVAISLVLVIEGLLPAVNPNGYKKALSVFLQMDNKHVRTWGLVSMVLGTFLLYILKN</sequence>